<dbReference type="GO" id="GO:0006355">
    <property type="term" value="P:regulation of DNA-templated transcription"/>
    <property type="evidence" value="ECO:0007669"/>
    <property type="project" value="InterPro"/>
</dbReference>
<dbReference type="Gene3D" id="1.10.10.10">
    <property type="entry name" value="Winged helix-like DNA-binding domain superfamily/Winged helix DNA-binding domain"/>
    <property type="match status" value="1"/>
</dbReference>
<name>A0A917I935_9HYPH</name>
<reference evidence="7" key="2">
    <citation type="submission" date="2020-09" db="EMBL/GenBank/DDBJ databases">
        <authorList>
            <person name="Sun Q."/>
            <person name="Zhou Y."/>
        </authorList>
    </citation>
    <scope>NUCLEOTIDE SEQUENCE</scope>
    <source>
        <strain evidence="7">CGMCC 1.12214</strain>
    </source>
</reference>
<dbReference type="InterPro" id="IPR001789">
    <property type="entry name" value="Sig_transdc_resp-reg_receiver"/>
</dbReference>
<dbReference type="Proteomes" id="UP000603912">
    <property type="component" value="Unassembled WGS sequence"/>
</dbReference>
<dbReference type="Pfam" id="PF13545">
    <property type="entry name" value="HTH_Crp_2"/>
    <property type="match status" value="1"/>
</dbReference>
<keyword evidence="4" id="KW-0597">Phosphoprotein</keyword>
<dbReference type="InterPro" id="IPR014710">
    <property type="entry name" value="RmlC-like_jellyroll"/>
</dbReference>
<feature type="modified residue" description="4-aspartylphosphate" evidence="4">
    <location>
        <position position="58"/>
    </location>
</feature>
<keyword evidence="8" id="KW-1185">Reference proteome</keyword>
<dbReference type="SUPFAM" id="SSF52172">
    <property type="entry name" value="CheY-like"/>
    <property type="match status" value="1"/>
</dbReference>
<proteinExistence type="predicted"/>
<gene>
    <name evidence="7" type="ORF">GCM10007036_28950</name>
</gene>
<dbReference type="RefSeq" id="WP_188518442.1">
    <property type="nucleotide sequence ID" value="NZ_BMES01000002.1"/>
</dbReference>
<evidence type="ECO:0000256" key="3">
    <source>
        <dbReference type="ARBA" id="ARBA00023163"/>
    </source>
</evidence>
<dbReference type="EMBL" id="BMES01000002">
    <property type="protein sequence ID" value="GGH23290.1"/>
    <property type="molecule type" value="Genomic_DNA"/>
</dbReference>
<feature type="domain" description="Response regulatory" evidence="6">
    <location>
        <begin position="8"/>
        <end position="118"/>
    </location>
</feature>
<dbReference type="InterPro" id="IPR036388">
    <property type="entry name" value="WH-like_DNA-bd_sf"/>
</dbReference>
<dbReference type="InterPro" id="IPR011006">
    <property type="entry name" value="CheY-like_superfamily"/>
</dbReference>
<evidence type="ECO:0000313" key="8">
    <source>
        <dbReference type="Proteomes" id="UP000603912"/>
    </source>
</evidence>
<dbReference type="SUPFAM" id="SSF51206">
    <property type="entry name" value="cAMP-binding domain-like"/>
    <property type="match status" value="1"/>
</dbReference>
<dbReference type="InterPro" id="IPR018490">
    <property type="entry name" value="cNMP-bd_dom_sf"/>
</dbReference>
<reference evidence="7" key="1">
    <citation type="journal article" date="2014" name="Int. J. Syst. Evol. Microbiol.">
        <title>Complete genome sequence of Corynebacterium casei LMG S-19264T (=DSM 44701T), isolated from a smear-ripened cheese.</title>
        <authorList>
            <consortium name="US DOE Joint Genome Institute (JGI-PGF)"/>
            <person name="Walter F."/>
            <person name="Albersmeier A."/>
            <person name="Kalinowski J."/>
            <person name="Ruckert C."/>
        </authorList>
    </citation>
    <scope>NUCLEOTIDE SEQUENCE</scope>
    <source>
        <strain evidence="7">CGMCC 1.12214</strain>
    </source>
</reference>
<dbReference type="GO" id="GO:0003677">
    <property type="term" value="F:DNA binding"/>
    <property type="evidence" value="ECO:0007669"/>
    <property type="project" value="UniProtKB-KW"/>
</dbReference>
<dbReference type="Gene3D" id="2.60.120.10">
    <property type="entry name" value="Jelly Rolls"/>
    <property type="match status" value="1"/>
</dbReference>
<evidence type="ECO:0000256" key="5">
    <source>
        <dbReference type="SAM" id="MobiDB-lite"/>
    </source>
</evidence>
<dbReference type="InterPro" id="IPR000595">
    <property type="entry name" value="cNMP-bd_dom"/>
</dbReference>
<protein>
    <recommendedName>
        <fullName evidence="6">Response regulatory domain-containing protein</fullName>
    </recommendedName>
</protein>
<evidence type="ECO:0000256" key="1">
    <source>
        <dbReference type="ARBA" id="ARBA00023015"/>
    </source>
</evidence>
<sequence>MLQTVKKRVLVVEDDYFLAADIASALHGMGAEVVGPVADQTAATKLLDSQTVSAAVLDIRLGGETVYPLASELKTRGIHFIFATGYGDTVIPPEFRGVPCFEKPVRSFDLARSVLEKLSGAPEVNLNANTLLSRAPDEEIDRLRPHVFCVELRKGATIVQPNEKLEQILFPLSGVCSLNIGDDSVGIEAAMIGCEGMIGGSLLMGVTRLPMRCVVQVEGEALAIASDQFLARLRAAPRTWTMLLRYQHYLHLQTGFSLLGAGAGSIEQRVARLILMFADRVGDEIAVIHDVMSTILHVRRAGVTQALHVLEGDGAIRARRGRITVRDRERLEAVAGAAYGPAEAEYERLVGSPLRGGSPGIDREITPPAAARLASGFRPRQPS</sequence>
<keyword evidence="2" id="KW-0238">DNA-binding</keyword>
<dbReference type="AlphaFoldDB" id="A0A917I935"/>
<organism evidence="7 8">
    <name type="scientific">Alsobacter metallidurans</name>
    <dbReference type="NCBI Taxonomy" id="340221"/>
    <lineage>
        <taxon>Bacteria</taxon>
        <taxon>Pseudomonadati</taxon>
        <taxon>Pseudomonadota</taxon>
        <taxon>Alphaproteobacteria</taxon>
        <taxon>Hyphomicrobiales</taxon>
        <taxon>Alsobacteraceae</taxon>
        <taxon>Alsobacter</taxon>
    </lineage>
</organism>
<keyword evidence="3" id="KW-0804">Transcription</keyword>
<dbReference type="Gene3D" id="3.40.50.2300">
    <property type="match status" value="1"/>
</dbReference>
<dbReference type="GO" id="GO:0000160">
    <property type="term" value="P:phosphorelay signal transduction system"/>
    <property type="evidence" value="ECO:0007669"/>
    <property type="project" value="InterPro"/>
</dbReference>
<evidence type="ECO:0000256" key="2">
    <source>
        <dbReference type="ARBA" id="ARBA00023125"/>
    </source>
</evidence>
<comment type="caution">
    <text evidence="7">The sequence shown here is derived from an EMBL/GenBank/DDBJ whole genome shotgun (WGS) entry which is preliminary data.</text>
</comment>
<dbReference type="InterPro" id="IPR036390">
    <property type="entry name" value="WH_DNA-bd_sf"/>
</dbReference>
<evidence type="ECO:0000256" key="4">
    <source>
        <dbReference type="PROSITE-ProRule" id="PRU00169"/>
    </source>
</evidence>
<accession>A0A917I935</accession>
<dbReference type="InterPro" id="IPR012318">
    <property type="entry name" value="HTH_CRP"/>
</dbReference>
<dbReference type="PROSITE" id="PS50110">
    <property type="entry name" value="RESPONSE_REGULATORY"/>
    <property type="match status" value="1"/>
</dbReference>
<dbReference type="SUPFAM" id="SSF46785">
    <property type="entry name" value="Winged helix' DNA-binding domain"/>
    <property type="match status" value="1"/>
</dbReference>
<feature type="region of interest" description="Disordered" evidence="5">
    <location>
        <begin position="353"/>
        <end position="383"/>
    </location>
</feature>
<evidence type="ECO:0000313" key="7">
    <source>
        <dbReference type="EMBL" id="GGH23290.1"/>
    </source>
</evidence>
<keyword evidence="1" id="KW-0805">Transcription regulation</keyword>
<dbReference type="CDD" id="cd00038">
    <property type="entry name" value="CAP_ED"/>
    <property type="match status" value="1"/>
</dbReference>
<evidence type="ECO:0000259" key="6">
    <source>
        <dbReference type="PROSITE" id="PS50110"/>
    </source>
</evidence>